<evidence type="ECO:0000313" key="4">
    <source>
        <dbReference type="Proteomes" id="UP000005206"/>
    </source>
</evidence>
<accession>C7ZI16</accession>
<dbReference type="FunCoup" id="C7ZI16">
    <property type="interactions" value="30"/>
</dbReference>
<dbReference type="GeneID" id="9669029"/>
<organism evidence="3 4">
    <name type="scientific">Fusarium vanettenii (strain ATCC MYA-4622 / CBS 123669 / FGSC 9596 / NRRL 45880 / 77-13-4)</name>
    <name type="common">Fusarium solani subsp. pisi</name>
    <dbReference type="NCBI Taxonomy" id="660122"/>
    <lineage>
        <taxon>Eukaryota</taxon>
        <taxon>Fungi</taxon>
        <taxon>Dikarya</taxon>
        <taxon>Ascomycota</taxon>
        <taxon>Pezizomycotina</taxon>
        <taxon>Sordariomycetes</taxon>
        <taxon>Hypocreomycetidae</taxon>
        <taxon>Hypocreales</taxon>
        <taxon>Nectriaceae</taxon>
        <taxon>Fusarium</taxon>
        <taxon>Fusarium solani species complex</taxon>
        <taxon>Fusarium vanettenii</taxon>
    </lineage>
</organism>
<dbReference type="OMA" id="GICNGMH"/>
<feature type="transmembrane region" description="Helical" evidence="1">
    <location>
        <begin position="151"/>
        <end position="170"/>
    </location>
</feature>
<dbReference type="InterPro" id="IPR053001">
    <property type="entry name" value="MNNG_permease-like"/>
</dbReference>
<dbReference type="PANTHER" id="PTHR34814:SF2">
    <property type="entry name" value="DUF3533 DOMAIN-CONTAINING PROTEIN"/>
    <property type="match status" value="1"/>
</dbReference>
<feature type="transmembrane region" description="Helical" evidence="1">
    <location>
        <begin position="220"/>
        <end position="238"/>
    </location>
</feature>
<reference evidence="3 4" key="1">
    <citation type="journal article" date="2009" name="PLoS Genet.">
        <title>The genome of Nectria haematococca: contribution of supernumerary chromosomes to gene expansion.</title>
        <authorList>
            <person name="Coleman J.J."/>
            <person name="Rounsley S.D."/>
            <person name="Rodriguez-Carres M."/>
            <person name="Kuo A."/>
            <person name="Wasmann C.C."/>
            <person name="Grimwood J."/>
            <person name="Schmutz J."/>
            <person name="Taga M."/>
            <person name="White G.J."/>
            <person name="Zhou S."/>
            <person name="Schwartz D.C."/>
            <person name="Freitag M."/>
            <person name="Ma L.J."/>
            <person name="Danchin E.G."/>
            <person name="Henrissat B."/>
            <person name="Coutinho P.M."/>
            <person name="Nelson D.R."/>
            <person name="Straney D."/>
            <person name="Napoli C.A."/>
            <person name="Barker B.M."/>
            <person name="Gribskov M."/>
            <person name="Rep M."/>
            <person name="Kroken S."/>
            <person name="Molnar I."/>
            <person name="Rensing C."/>
            <person name="Kennell J.C."/>
            <person name="Zamora J."/>
            <person name="Farman M.L."/>
            <person name="Selker E.U."/>
            <person name="Salamov A."/>
            <person name="Shapiro H."/>
            <person name="Pangilinan J."/>
            <person name="Lindquist E."/>
            <person name="Lamers C."/>
            <person name="Grigoriev I.V."/>
            <person name="Geiser D.M."/>
            <person name="Covert S.F."/>
            <person name="Temporini E."/>
            <person name="Vanetten H.D."/>
        </authorList>
    </citation>
    <scope>NUCLEOTIDE SEQUENCE [LARGE SCALE GENOMIC DNA]</scope>
    <source>
        <strain evidence="4">ATCC MYA-4622 / CBS 123669 / FGSC 9596 / NRRL 45880 / 77-13-4</strain>
    </source>
</reference>
<dbReference type="EMBL" id="GG698929">
    <property type="protein sequence ID" value="EEU36322.1"/>
    <property type="molecule type" value="Genomic_DNA"/>
</dbReference>
<name>C7ZI16_FUSV7</name>
<dbReference type="Pfam" id="PF12051">
    <property type="entry name" value="DUF3533"/>
    <property type="match status" value="2"/>
</dbReference>
<feature type="transmembrane region" description="Helical" evidence="1">
    <location>
        <begin position="259"/>
        <end position="284"/>
    </location>
</feature>
<feature type="transmembrane region" description="Helical" evidence="1">
    <location>
        <begin position="191"/>
        <end position="214"/>
    </location>
</feature>
<dbReference type="OrthoDB" id="2140105at2759"/>
<dbReference type="HOGENOM" id="CLU_035734_1_0_1"/>
<keyword evidence="1" id="KW-1133">Transmembrane helix</keyword>
<gene>
    <name evidence="3" type="ORF">NECHADRAFT_97419</name>
</gene>
<keyword evidence="1" id="KW-0812">Transmembrane</keyword>
<dbReference type="InterPro" id="IPR022703">
    <property type="entry name" value="DUF3533"/>
</dbReference>
<protein>
    <recommendedName>
        <fullName evidence="2">DUF3533 domain-containing protein</fullName>
    </recommendedName>
</protein>
<dbReference type="GO" id="GO:0016020">
    <property type="term" value="C:membrane"/>
    <property type="evidence" value="ECO:0007669"/>
    <property type="project" value="TreeGrafter"/>
</dbReference>
<dbReference type="VEuPathDB" id="FungiDB:NECHADRAFT_97419"/>
<feature type="domain" description="DUF3533" evidence="2">
    <location>
        <begin position="1"/>
        <end position="131"/>
    </location>
</feature>
<keyword evidence="1" id="KW-0472">Membrane</keyword>
<dbReference type="InParanoid" id="C7ZI16"/>
<dbReference type="Proteomes" id="UP000005206">
    <property type="component" value="Chromosome 11"/>
</dbReference>
<dbReference type="KEGG" id="nhe:NECHADRAFT_97419"/>
<dbReference type="eggNOG" id="ENOG502S0DZ">
    <property type="taxonomic scope" value="Eukaryota"/>
</dbReference>
<dbReference type="RefSeq" id="XP_003042035.1">
    <property type="nucleotide sequence ID" value="XM_003041989.1"/>
</dbReference>
<dbReference type="PANTHER" id="PTHR34814">
    <property type="entry name" value="NITROSOGUANIDINE RESISTANCE PROTEIN SNG1"/>
    <property type="match status" value="1"/>
</dbReference>
<evidence type="ECO:0000259" key="2">
    <source>
        <dbReference type="Pfam" id="PF12051"/>
    </source>
</evidence>
<evidence type="ECO:0000256" key="1">
    <source>
        <dbReference type="SAM" id="Phobius"/>
    </source>
</evidence>
<evidence type="ECO:0000313" key="3">
    <source>
        <dbReference type="EMBL" id="EEU36322.1"/>
    </source>
</evidence>
<keyword evidence="4" id="KW-1185">Reference proteome</keyword>
<proteinExistence type="predicted"/>
<sequence>MSYLFGTSHHQADRYHALKMLIVDLDGGQVGRAVTQVAASLGSSKFPSIEIGQVGQFDSTAKVKEAVCHTDYWAAVTVPANASADLANALQDSSDTSAIYYTYNQARYPTIADSVLLSSIRQIHAASETAFLNPLALLPDLILPTTQPSRVFYNTVNMVIPTLVQFFLCLGMNVGGQMSGFFREVKVRDVYLFRFIVGKTYCAILSIVVTGYIWAFRGDWIVGSVVYGKSFGIYLLYLDVQWQLLESSTGTFVPMKYMPYFLVTWIIINVSSSVFPFEVMAGFYRIGWAMPSRHLYSLLIYAWSGCANPVKEALPVLFAWWLVLHGTAFLSVKKRCRDARGSVATIEAKGEAGSSSPPSEKED</sequence>
<dbReference type="AlphaFoldDB" id="C7ZI16"/>
<feature type="domain" description="DUF3533" evidence="2">
    <location>
        <begin position="132"/>
        <end position="324"/>
    </location>
</feature>